<dbReference type="InterPro" id="IPR017439">
    <property type="entry name" value="Amidohydrolase"/>
</dbReference>
<dbReference type="RefSeq" id="WP_161315778.1">
    <property type="nucleotide sequence ID" value="NZ_WTUW01000002.1"/>
</dbReference>
<dbReference type="CDD" id="cd05666">
    <property type="entry name" value="M20_Acy1-like"/>
    <property type="match status" value="1"/>
</dbReference>
<comment type="caution">
    <text evidence="4">The sequence shown here is derived from an EMBL/GenBank/DDBJ whole genome shotgun (WGS) entry which is preliminary data.</text>
</comment>
<comment type="cofactor">
    <cofactor evidence="2">
        <name>Mn(2+)</name>
        <dbReference type="ChEBI" id="CHEBI:29035"/>
    </cofactor>
    <text evidence="2">The Mn(2+) ion enhances activity.</text>
</comment>
<evidence type="ECO:0000313" key="4">
    <source>
        <dbReference type="EMBL" id="MZR31255.1"/>
    </source>
</evidence>
<dbReference type="FunFam" id="3.30.70.360:FF:000001">
    <property type="entry name" value="N-acetyldiaminopimelate deacetylase"/>
    <property type="match status" value="1"/>
</dbReference>
<dbReference type="GO" id="GO:0050118">
    <property type="term" value="F:N-acetyldiaminopimelate deacetylase activity"/>
    <property type="evidence" value="ECO:0007669"/>
    <property type="project" value="UniProtKB-ARBA"/>
</dbReference>
<name>A0A6L8W837_9PROT</name>
<dbReference type="PIRSF" id="PIRSF005962">
    <property type="entry name" value="Pept_M20D_amidohydro"/>
    <property type="match status" value="1"/>
</dbReference>
<evidence type="ECO:0000259" key="3">
    <source>
        <dbReference type="Pfam" id="PF07687"/>
    </source>
</evidence>
<organism evidence="4 5">
    <name type="scientific">Sneathiella litorea</name>
    <dbReference type="NCBI Taxonomy" id="2606216"/>
    <lineage>
        <taxon>Bacteria</taxon>
        <taxon>Pseudomonadati</taxon>
        <taxon>Pseudomonadota</taxon>
        <taxon>Alphaproteobacteria</taxon>
        <taxon>Sneathiellales</taxon>
        <taxon>Sneathiellaceae</taxon>
        <taxon>Sneathiella</taxon>
    </lineage>
</organism>
<dbReference type="PANTHER" id="PTHR11014">
    <property type="entry name" value="PEPTIDASE M20 FAMILY MEMBER"/>
    <property type="match status" value="1"/>
</dbReference>
<feature type="binding site" evidence="2">
    <location>
        <position position="136"/>
    </location>
    <ligand>
        <name>Mn(2+)</name>
        <dbReference type="ChEBI" id="CHEBI:29035"/>
        <label>2</label>
    </ligand>
</feature>
<keyword evidence="1 4" id="KW-0378">Hydrolase</keyword>
<dbReference type="GO" id="GO:0019877">
    <property type="term" value="P:diaminopimelate biosynthetic process"/>
    <property type="evidence" value="ECO:0007669"/>
    <property type="project" value="UniProtKB-ARBA"/>
</dbReference>
<dbReference type="InterPro" id="IPR011650">
    <property type="entry name" value="Peptidase_M20_dimer"/>
</dbReference>
<dbReference type="Pfam" id="PF01546">
    <property type="entry name" value="Peptidase_M20"/>
    <property type="match status" value="1"/>
</dbReference>
<keyword evidence="2" id="KW-0464">Manganese</keyword>
<dbReference type="GO" id="GO:0046872">
    <property type="term" value="F:metal ion binding"/>
    <property type="evidence" value="ECO:0007669"/>
    <property type="project" value="UniProtKB-KW"/>
</dbReference>
<keyword evidence="5" id="KW-1185">Reference proteome</keyword>
<reference evidence="4 5" key="1">
    <citation type="submission" date="2019-12" db="EMBL/GenBank/DDBJ databases">
        <title>Snethiella sp. nov. sp. isolated from sea sand.</title>
        <authorList>
            <person name="Kim J."/>
            <person name="Jeong S.E."/>
            <person name="Jung H.S."/>
            <person name="Jeon C.O."/>
        </authorList>
    </citation>
    <scope>NUCLEOTIDE SEQUENCE [LARGE SCALE GENOMIC DNA]</scope>
    <source>
        <strain evidence="4 5">DP05</strain>
    </source>
</reference>
<dbReference type="AlphaFoldDB" id="A0A6L8W837"/>
<evidence type="ECO:0000313" key="5">
    <source>
        <dbReference type="Proteomes" id="UP000476030"/>
    </source>
</evidence>
<dbReference type="Gene3D" id="3.40.630.10">
    <property type="entry name" value="Zn peptidases"/>
    <property type="match status" value="1"/>
</dbReference>
<proteinExistence type="predicted"/>
<feature type="binding site" evidence="2">
    <location>
        <position position="103"/>
    </location>
    <ligand>
        <name>Mn(2+)</name>
        <dbReference type="ChEBI" id="CHEBI:29035"/>
        <label>2</label>
    </ligand>
</feature>
<dbReference type="SUPFAM" id="SSF55031">
    <property type="entry name" value="Bacterial exopeptidase dimerisation domain"/>
    <property type="match status" value="1"/>
</dbReference>
<feature type="binding site" evidence="2">
    <location>
        <position position="162"/>
    </location>
    <ligand>
        <name>Mn(2+)</name>
        <dbReference type="ChEBI" id="CHEBI:29035"/>
        <label>2</label>
    </ligand>
</feature>
<feature type="binding site" evidence="2">
    <location>
        <position position="101"/>
    </location>
    <ligand>
        <name>Mn(2+)</name>
        <dbReference type="ChEBI" id="CHEBI:29035"/>
        <label>2</label>
    </ligand>
</feature>
<protein>
    <submittedName>
        <fullName evidence="4">Amidohydrolase</fullName>
    </submittedName>
</protein>
<sequence length="391" mass="42836">MKILPEIKEMHAELTEWRHEIHKHPETAFEEYRTSDFVAEKLESFGIEVHRGLAKTGVVGTLTQGNGNRAIGLRADMDALDLQELNEFEHRSQIDGKMHGCGHDGHTVMLLGAAKYLAQSKNFDGTVRFIFQPAEENVAGGRVMISEGLFDKFPVDSVYGMHNMPGHEVGSFAVCKGPIMASADFFEARIIGNGGHGAFPHLATDPVVIASEIVMAWQNIVSRNVDPLQSAVVTVAQINGGHTGNVIPADVVLKGTTRAFDPKVQDMIENRMRQIAVGIAEAHGATAEFKYDRRYAPTINSPEETDEAISAAVELVGDAAVNKNVIPVMGAEDFSWMLKERPGCYIMIANGAGEGSCHVHNPNYDFNDDILPLGTNYWVRLTERILSQEAN</sequence>
<dbReference type="PANTHER" id="PTHR11014:SF63">
    <property type="entry name" value="METALLOPEPTIDASE, PUTATIVE (AFU_ORTHOLOGUE AFUA_6G09600)-RELATED"/>
    <property type="match status" value="1"/>
</dbReference>
<dbReference type="SUPFAM" id="SSF53187">
    <property type="entry name" value="Zn-dependent exopeptidases"/>
    <property type="match status" value="1"/>
</dbReference>
<keyword evidence="2" id="KW-0479">Metal-binding</keyword>
<dbReference type="Gene3D" id="3.30.70.360">
    <property type="match status" value="1"/>
</dbReference>
<accession>A0A6L8W837</accession>
<dbReference type="NCBIfam" id="TIGR01891">
    <property type="entry name" value="amidohydrolases"/>
    <property type="match status" value="1"/>
</dbReference>
<dbReference type="EMBL" id="WTUW01000002">
    <property type="protein sequence ID" value="MZR31255.1"/>
    <property type="molecule type" value="Genomic_DNA"/>
</dbReference>
<gene>
    <name evidence="4" type="ORF">GQE98_11495</name>
</gene>
<dbReference type="InterPro" id="IPR002933">
    <property type="entry name" value="Peptidase_M20"/>
</dbReference>
<dbReference type="Pfam" id="PF07687">
    <property type="entry name" value="M20_dimer"/>
    <property type="match status" value="1"/>
</dbReference>
<dbReference type="Proteomes" id="UP000476030">
    <property type="component" value="Unassembled WGS sequence"/>
</dbReference>
<dbReference type="InterPro" id="IPR036264">
    <property type="entry name" value="Bact_exopeptidase_dim_dom"/>
</dbReference>
<evidence type="ECO:0000256" key="1">
    <source>
        <dbReference type="ARBA" id="ARBA00022801"/>
    </source>
</evidence>
<feature type="binding site" evidence="2">
    <location>
        <position position="360"/>
    </location>
    <ligand>
        <name>Mn(2+)</name>
        <dbReference type="ChEBI" id="CHEBI:29035"/>
        <label>2</label>
    </ligand>
</feature>
<evidence type="ECO:0000256" key="2">
    <source>
        <dbReference type="PIRSR" id="PIRSR005962-1"/>
    </source>
</evidence>
<feature type="domain" description="Peptidase M20 dimerisation" evidence="3">
    <location>
        <begin position="186"/>
        <end position="276"/>
    </location>
</feature>